<keyword evidence="2" id="KW-0472">Membrane</keyword>
<sequence length="261" mass="29339">MLDWRTAFAESTFGSTAGLAAGVSVSLVVLIIVTIIVLVFLKRRGLLTKCCTQKDEKGNQNEDTRTEISFVSTPIFESTTNTMNDLTALNHSYFSLENTFNEETKEETEHYAEPNTTDVDHYDSTEMSQKDTCNEYDITDGKKGSAKSGLAESYNKVTLHKTNEYDHINGRPPNSDRQTENEYDISNNLIDGKRNDNFGDDTDTYNHLNENGSEKAGMDNIYGKSETDGDSEYDTSSALKPRRNIDAKELQADYAVIKKKW</sequence>
<organism evidence="3 4">
    <name type="scientific">Mya arenaria</name>
    <name type="common">Soft-shell clam</name>
    <dbReference type="NCBI Taxonomy" id="6604"/>
    <lineage>
        <taxon>Eukaryota</taxon>
        <taxon>Metazoa</taxon>
        <taxon>Spiralia</taxon>
        <taxon>Lophotrochozoa</taxon>
        <taxon>Mollusca</taxon>
        <taxon>Bivalvia</taxon>
        <taxon>Autobranchia</taxon>
        <taxon>Heteroconchia</taxon>
        <taxon>Euheterodonta</taxon>
        <taxon>Imparidentia</taxon>
        <taxon>Neoheterodontei</taxon>
        <taxon>Myida</taxon>
        <taxon>Myoidea</taxon>
        <taxon>Myidae</taxon>
        <taxon>Mya</taxon>
    </lineage>
</organism>
<name>A0ABY7G4E3_MYAAR</name>
<evidence type="ECO:0000256" key="2">
    <source>
        <dbReference type="SAM" id="Phobius"/>
    </source>
</evidence>
<keyword evidence="2" id="KW-1133">Transmembrane helix</keyword>
<evidence type="ECO:0000313" key="3">
    <source>
        <dbReference type="EMBL" id="WAR28772.1"/>
    </source>
</evidence>
<accession>A0ABY7G4E3</accession>
<keyword evidence="2" id="KW-0812">Transmembrane</keyword>
<feature type="region of interest" description="Disordered" evidence="1">
    <location>
        <begin position="186"/>
        <end position="240"/>
    </location>
</feature>
<dbReference type="Proteomes" id="UP001164746">
    <property type="component" value="Chromosome 15"/>
</dbReference>
<dbReference type="EMBL" id="CP111026">
    <property type="protein sequence ID" value="WAR28772.1"/>
    <property type="molecule type" value="Genomic_DNA"/>
</dbReference>
<feature type="transmembrane region" description="Helical" evidence="2">
    <location>
        <begin position="20"/>
        <end position="41"/>
    </location>
</feature>
<evidence type="ECO:0000256" key="1">
    <source>
        <dbReference type="SAM" id="MobiDB-lite"/>
    </source>
</evidence>
<reference evidence="3" key="1">
    <citation type="submission" date="2022-11" db="EMBL/GenBank/DDBJ databases">
        <title>Centuries of genome instability and evolution in soft-shell clam transmissible cancer (bioRxiv).</title>
        <authorList>
            <person name="Hart S.F.M."/>
            <person name="Yonemitsu M.A."/>
            <person name="Giersch R.M."/>
            <person name="Beal B.F."/>
            <person name="Arriagada G."/>
            <person name="Davis B.W."/>
            <person name="Ostrander E.A."/>
            <person name="Goff S.P."/>
            <person name="Metzger M.J."/>
        </authorList>
    </citation>
    <scope>NUCLEOTIDE SEQUENCE</scope>
    <source>
        <strain evidence="3">MELC-2E11</strain>
        <tissue evidence="3">Siphon/mantle</tissue>
    </source>
</reference>
<feature type="compositionally biased region" description="Basic and acidic residues" evidence="1">
    <location>
        <begin position="107"/>
        <end position="123"/>
    </location>
</feature>
<proteinExistence type="predicted"/>
<gene>
    <name evidence="3" type="ORF">MAR_014476</name>
</gene>
<keyword evidence="4" id="KW-1185">Reference proteome</keyword>
<evidence type="ECO:0000313" key="4">
    <source>
        <dbReference type="Proteomes" id="UP001164746"/>
    </source>
</evidence>
<protein>
    <submittedName>
        <fullName evidence="3">Uncharacterized protein</fullName>
    </submittedName>
</protein>
<feature type="region of interest" description="Disordered" evidence="1">
    <location>
        <begin position="102"/>
        <end position="123"/>
    </location>
</feature>